<keyword evidence="6" id="KW-1003">Cell membrane</keyword>
<feature type="compositionally biased region" description="Polar residues" evidence="16">
    <location>
        <begin position="16"/>
        <end position="33"/>
    </location>
</feature>
<comment type="similarity">
    <text evidence="4 13">Belongs to the OSBP family.</text>
</comment>
<dbReference type="AlphaFoldDB" id="A0AAN7Q363"/>
<dbReference type="GO" id="GO:0006699">
    <property type="term" value="P:bile acid biosynthetic process"/>
    <property type="evidence" value="ECO:0007669"/>
    <property type="project" value="UniProtKB-ARBA"/>
</dbReference>
<keyword evidence="9" id="KW-0256">Endoplasmic reticulum</keyword>
<organism evidence="18 19">
    <name type="scientific">Aquatica leii</name>
    <dbReference type="NCBI Taxonomy" id="1421715"/>
    <lineage>
        <taxon>Eukaryota</taxon>
        <taxon>Metazoa</taxon>
        <taxon>Ecdysozoa</taxon>
        <taxon>Arthropoda</taxon>
        <taxon>Hexapoda</taxon>
        <taxon>Insecta</taxon>
        <taxon>Pterygota</taxon>
        <taxon>Neoptera</taxon>
        <taxon>Endopterygota</taxon>
        <taxon>Coleoptera</taxon>
        <taxon>Polyphaga</taxon>
        <taxon>Elateriformia</taxon>
        <taxon>Elateroidea</taxon>
        <taxon>Lampyridae</taxon>
        <taxon>Luciolinae</taxon>
        <taxon>Aquatica</taxon>
    </lineage>
</organism>
<evidence type="ECO:0000256" key="11">
    <source>
        <dbReference type="ARBA" id="ARBA00023121"/>
    </source>
</evidence>
<dbReference type="PANTHER" id="PTHR10972">
    <property type="entry name" value="OXYSTEROL-BINDING PROTEIN-RELATED"/>
    <property type="match status" value="1"/>
</dbReference>
<feature type="compositionally biased region" description="Low complexity" evidence="16">
    <location>
        <begin position="432"/>
        <end position="442"/>
    </location>
</feature>
<evidence type="ECO:0000256" key="8">
    <source>
        <dbReference type="ARBA" id="ARBA00022553"/>
    </source>
</evidence>
<feature type="domain" description="PH" evidence="17">
    <location>
        <begin position="66"/>
        <end position="161"/>
    </location>
</feature>
<dbReference type="GO" id="GO:0015485">
    <property type="term" value="F:cholesterol binding"/>
    <property type="evidence" value="ECO:0007669"/>
    <property type="project" value="TreeGrafter"/>
</dbReference>
<dbReference type="EMBL" id="JARPUR010000001">
    <property type="protein sequence ID" value="KAK4884344.1"/>
    <property type="molecule type" value="Genomic_DNA"/>
</dbReference>
<sequence>MDKKFKLSISNIANDSDASAETNSLSAESTTENVQHKPRKKLGRRRDSEWEVVEGLKEGQRFEKRPEVYNGFLHKKRKWPLKGWHKRYFVLDKGILIYGKNQNEMNKGKVHGSVDVGLSVISSKLNGCRIDIDAEESIYHLKAKTEDSFTKWLRQLTDHRLYRQHALTYGSKMGLLYTAHGNDQPSEILLKGDGTDGLKGSKESHKLTTWLKNIKSPLEEVHQDINFTERNLRKLSHLLNQIDPKSGSPNSNNLEKISINSGYSNSLNADAGGNFLQPSDSTDNQVYEKFFVLAKEVFSTIKNVVSILTIEKDSLNDALNEEKQALGNYSINADIISGLKNSLKEALHQNTELRRRLKAIHDTSDSSNLSHLHPKGNSNSSLSCNSSCVSASEYFDAEDLPKDDQEKIEIPSGDFEVPLSTRGSDTSSEAGSFSSNDSMSSESETELEFSHSNSKLISEGGQGLTGRRTALPVARPITEGLSLWNILYKNIGKDLSQISMPVALNEPLNILQRLCEELEYSELLDKAAEVNDPYERMVYVAAFAVSAYASSYSRAGNKPFNPLLGETYECIREDKGFKFLSEQVSHHPPISACYAESRNFIFWQEARVKTKFWGKSMEFQPLGKVYLLFPNSGDTYSWNKVTTCVHNLFSGQRWVDQYGELHITNNHISCKLTFAKTNYWSSKRHEVVGIVYDENGKSVRNLFGKWSEALYCGVAPSARCIWRAGTLPPTHEQFYGFTRFAIELNELGPDSHLLPPTDTRFRPDQRALELGNLPKAEQLKLQLENAQRERRKQRVAKNLQYSPFWFCQNSSAEAGEEWQYNGKYWDVRKNCGFSEMQFEPLW</sequence>
<evidence type="ECO:0000256" key="2">
    <source>
        <dbReference type="ARBA" id="ARBA00004514"/>
    </source>
</evidence>
<dbReference type="GO" id="GO:0005789">
    <property type="term" value="C:endoplasmic reticulum membrane"/>
    <property type="evidence" value="ECO:0007669"/>
    <property type="project" value="UniProtKB-SubCell"/>
</dbReference>
<evidence type="ECO:0000256" key="6">
    <source>
        <dbReference type="ARBA" id="ARBA00022475"/>
    </source>
</evidence>
<feature type="region of interest" description="Disordered" evidence="16">
    <location>
        <begin position="363"/>
        <end position="382"/>
    </location>
</feature>
<evidence type="ECO:0000256" key="14">
    <source>
        <dbReference type="RuleBase" id="RU003845"/>
    </source>
</evidence>
<gene>
    <name evidence="18" type="ORF">RN001_000615</name>
</gene>
<dbReference type="InterPro" id="IPR041680">
    <property type="entry name" value="PH_8"/>
</dbReference>
<evidence type="ECO:0000259" key="17">
    <source>
        <dbReference type="PROSITE" id="PS50003"/>
    </source>
</evidence>
<keyword evidence="5 14" id="KW-0813">Transport</keyword>
<dbReference type="Pfam" id="PF01237">
    <property type="entry name" value="Oxysterol_BP"/>
    <property type="match status" value="1"/>
</dbReference>
<protein>
    <recommendedName>
        <fullName evidence="14">Oxysterol-binding protein</fullName>
    </recommendedName>
</protein>
<feature type="compositionally biased region" description="Polar residues" evidence="16">
    <location>
        <begin position="421"/>
        <end position="431"/>
    </location>
</feature>
<evidence type="ECO:0000256" key="10">
    <source>
        <dbReference type="ARBA" id="ARBA00023055"/>
    </source>
</evidence>
<dbReference type="GO" id="GO:0005829">
    <property type="term" value="C:cytosol"/>
    <property type="evidence" value="ECO:0007669"/>
    <property type="project" value="UniProtKB-SubCell"/>
</dbReference>
<reference evidence="19" key="1">
    <citation type="submission" date="2023-01" db="EMBL/GenBank/DDBJ databases">
        <title>Key to firefly adult light organ development and bioluminescence: homeobox transcription factors regulate luciferase expression and transportation to peroxisome.</title>
        <authorList>
            <person name="Fu X."/>
        </authorList>
    </citation>
    <scope>NUCLEOTIDE SEQUENCE [LARGE SCALE GENOMIC DNA]</scope>
</reference>
<evidence type="ECO:0000256" key="15">
    <source>
        <dbReference type="SAM" id="Coils"/>
    </source>
</evidence>
<evidence type="ECO:0000256" key="1">
    <source>
        <dbReference type="ARBA" id="ARBA00004236"/>
    </source>
</evidence>
<name>A0AAN7Q363_9COLE</name>
<keyword evidence="8" id="KW-0597">Phosphoprotein</keyword>
<dbReference type="Gene3D" id="2.30.29.30">
    <property type="entry name" value="Pleckstrin-homology domain (PH domain)/Phosphotyrosine-binding domain (PTB)"/>
    <property type="match status" value="1"/>
</dbReference>
<feature type="region of interest" description="Disordered" evidence="16">
    <location>
        <begin position="16"/>
        <end position="45"/>
    </location>
</feature>
<comment type="subcellular location">
    <subcellularLocation>
        <location evidence="1">Cell membrane</location>
    </subcellularLocation>
    <subcellularLocation>
        <location evidence="2">Cytoplasm</location>
        <location evidence="2">Cytosol</location>
    </subcellularLocation>
    <subcellularLocation>
        <location evidence="3">Endoplasmic reticulum membrane</location>
    </subcellularLocation>
</comment>
<dbReference type="InterPro" id="IPR037239">
    <property type="entry name" value="OSBP_sf"/>
</dbReference>
<evidence type="ECO:0000256" key="16">
    <source>
        <dbReference type="SAM" id="MobiDB-lite"/>
    </source>
</evidence>
<evidence type="ECO:0000313" key="19">
    <source>
        <dbReference type="Proteomes" id="UP001353858"/>
    </source>
</evidence>
<dbReference type="InterPro" id="IPR011993">
    <property type="entry name" value="PH-like_dom_sf"/>
</dbReference>
<evidence type="ECO:0000256" key="12">
    <source>
        <dbReference type="ARBA" id="ARBA00023136"/>
    </source>
</evidence>
<evidence type="ECO:0000256" key="13">
    <source>
        <dbReference type="RuleBase" id="RU003844"/>
    </source>
</evidence>
<dbReference type="SMART" id="SM00233">
    <property type="entry name" value="PH"/>
    <property type="match status" value="1"/>
</dbReference>
<evidence type="ECO:0000313" key="18">
    <source>
        <dbReference type="EMBL" id="KAK4884344.1"/>
    </source>
</evidence>
<dbReference type="Proteomes" id="UP001353858">
    <property type="component" value="Unassembled WGS sequence"/>
</dbReference>
<proteinExistence type="inferred from homology"/>
<comment type="caution">
    <text evidence="18">The sequence shown here is derived from an EMBL/GenBank/DDBJ whole genome shotgun (WGS) entry which is preliminary data.</text>
</comment>
<keyword evidence="11" id="KW-0446">Lipid-binding</keyword>
<dbReference type="FunFam" id="2.30.29.30:FF:000011">
    <property type="entry name" value="Oxysterol-binding protein"/>
    <property type="match status" value="1"/>
</dbReference>
<dbReference type="FunFam" id="2.40.160.120:FF:000001">
    <property type="entry name" value="Oxysterol-binding protein"/>
    <property type="match status" value="1"/>
</dbReference>
<dbReference type="InterPro" id="IPR018494">
    <property type="entry name" value="Oxysterol-bd_CS"/>
</dbReference>
<keyword evidence="19" id="KW-1185">Reference proteome</keyword>
<feature type="coiled-coil region" evidence="15">
    <location>
        <begin position="336"/>
        <end position="363"/>
    </location>
</feature>
<keyword evidence="15" id="KW-0175">Coiled coil</keyword>
<dbReference type="SUPFAM" id="SSF144000">
    <property type="entry name" value="Oxysterol-binding protein-like"/>
    <property type="match status" value="1"/>
</dbReference>
<dbReference type="GO" id="GO:0120015">
    <property type="term" value="F:sterol transfer activity"/>
    <property type="evidence" value="ECO:0007669"/>
    <property type="project" value="UniProtKB-ARBA"/>
</dbReference>
<dbReference type="GO" id="GO:0005634">
    <property type="term" value="C:nucleus"/>
    <property type="evidence" value="ECO:0007669"/>
    <property type="project" value="UniProtKB-ARBA"/>
</dbReference>
<evidence type="ECO:0000256" key="4">
    <source>
        <dbReference type="ARBA" id="ARBA00008842"/>
    </source>
</evidence>
<dbReference type="Pfam" id="PF15409">
    <property type="entry name" value="PH_8"/>
    <property type="match status" value="1"/>
</dbReference>
<feature type="region of interest" description="Disordered" evidence="16">
    <location>
        <begin position="410"/>
        <end position="464"/>
    </location>
</feature>
<dbReference type="SUPFAM" id="SSF50729">
    <property type="entry name" value="PH domain-like"/>
    <property type="match status" value="1"/>
</dbReference>
<dbReference type="PANTHER" id="PTHR10972:SF203">
    <property type="entry name" value="OXYSTEROL-BINDING PROTEIN HOMOLOG 3"/>
    <property type="match status" value="1"/>
</dbReference>
<accession>A0AAN7Q363</accession>
<evidence type="ECO:0000256" key="3">
    <source>
        <dbReference type="ARBA" id="ARBA00004586"/>
    </source>
</evidence>
<evidence type="ECO:0000256" key="7">
    <source>
        <dbReference type="ARBA" id="ARBA00022490"/>
    </source>
</evidence>
<dbReference type="Gene3D" id="2.40.160.120">
    <property type="match status" value="1"/>
</dbReference>
<dbReference type="InterPro" id="IPR000648">
    <property type="entry name" value="Oxysterol-bd"/>
</dbReference>
<keyword evidence="7" id="KW-0963">Cytoplasm</keyword>
<dbReference type="PROSITE" id="PS50003">
    <property type="entry name" value="PH_DOMAIN"/>
    <property type="match status" value="1"/>
</dbReference>
<dbReference type="GO" id="GO:0097038">
    <property type="term" value="C:perinuclear endoplasmic reticulum"/>
    <property type="evidence" value="ECO:0007669"/>
    <property type="project" value="TreeGrafter"/>
</dbReference>
<dbReference type="GO" id="GO:0005886">
    <property type="term" value="C:plasma membrane"/>
    <property type="evidence" value="ECO:0007669"/>
    <property type="project" value="UniProtKB-SubCell"/>
</dbReference>
<dbReference type="CDD" id="cd13287">
    <property type="entry name" value="PH_ORP3_ORP6_ORP7"/>
    <property type="match status" value="1"/>
</dbReference>
<keyword evidence="12" id="KW-0472">Membrane</keyword>
<evidence type="ECO:0000256" key="5">
    <source>
        <dbReference type="ARBA" id="ARBA00022448"/>
    </source>
</evidence>
<dbReference type="Gene3D" id="3.30.70.3490">
    <property type="match status" value="1"/>
</dbReference>
<evidence type="ECO:0000256" key="9">
    <source>
        <dbReference type="ARBA" id="ARBA00022824"/>
    </source>
</evidence>
<dbReference type="PROSITE" id="PS01013">
    <property type="entry name" value="OSBP"/>
    <property type="match status" value="1"/>
</dbReference>
<dbReference type="InterPro" id="IPR001849">
    <property type="entry name" value="PH_domain"/>
</dbReference>
<keyword evidence="10 14" id="KW-0445">Lipid transport</keyword>